<dbReference type="InterPro" id="IPR014729">
    <property type="entry name" value="Rossmann-like_a/b/a_fold"/>
</dbReference>
<dbReference type="OrthoDB" id="9804960at2"/>
<keyword evidence="8" id="KW-1185">Reference proteome</keyword>
<dbReference type="PANTHER" id="PTHR21294">
    <property type="entry name" value="ELECTRON TRANSFER FLAVOPROTEIN BETA-SUBUNIT"/>
    <property type="match status" value="1"/>
</dbReference>
<dbReference type="GO" id="GO:0009055">
    <property type="term" value="F:electron transfer activity"/>
    <property type="evidence" value="ECO:0007669"/>
    <property type="project" value="InterPro"/>
</dbReference>
<dbReference type="SMART" id="SM00893">
    <property type="entry name" value="ETF"/>
    <property type="match status" value="1"/>
</dbReference>
<dbReference type="SUPFAM" id="SSF52402">
    <property type="entry name" value="Adenine nucleotide alpha hydrolases-like"/>
    <property type="match status" value="1"/>
</dbReference>
<protein>
    <recommendedName>
        <fullName evidence="3">Electron transfer flavoprotein subunit beta</fullName>
    </recommendedName>
</protein>
<evidence type="ECO:0000313" key="8">
    <source>
        <dbReference type="Proteomes" id="UP000067625"/>
    </source>
</evidence>
<dbReference type="PATRIC" id="fig|1441095.3.peg.2208"/>
<dbReference type="STRING" id="1441095.AM592_10035"/>
<evidence type="ECO:0000256" key="4">
    <source>
        <dbReference type="ARBA" id="ARBA00022448"/>
    </source>
</evidence>
<keyword evidence="4" id="KW-0813">Transport</keyword>
<keyword evidence="5" id="KW-0249">Electron transport</keyword>
<dbReference type="RefSeq" id="WP_053603681.1">
    <property type="nucleotide sequence ID" value="NZ_CP012600.1"/>
</dbReference>
<organism evidence="7 8">
    <name type="scientific">Bacillus gobiensis</name>
    <dbReference type="NCBI Taxonomy" id="1441095"/>
    <lineage>
        <taxon>Bacteria</taxon>
        <taxon>Bacillati</taxon>
        <taxon>Bacillota</taxon>
        <taxon>Bacilli</taxon>
        <taxon>Bacillales</taxon>
        <taxon>Bacillaceae</taxon>
        <taxon>Bacillus</taxon>
    </lineage>
</organism>
<reference evidence="7 8" key="2">
    <citation type="journal article" date="2016" name="Int. J. Syst. Evol. Microbiol.">
        <title>Bacillus gobiensis sp. nov., isolated from a soil sample.</title>
        <authorList>
            <person name="Liu B."/>
            <person name="Liu G.H."/>
            <person name="Cetin S."/>
            <person name="Schumann P."/>
            <person name="Pan Z.Z."/>
            <person name="Chen Q.Q."/>
        </authorList>
    </citation>
    <scope>NUCLEOTIDE SEQUENCE [LARGE SCALE GENOMIC DNA]</scope>
    <source>
        <strain evidence="7 8">FJAT-4402</strain>
    </source>
</reference>
<dbReference type="AlphaFoldDB" id="A0A0M5JBN5"/>
<dbReference type="PIRSF" id="PIRSF000090">
    <property type="entry name" value="Beta-ETF"/>
    <property type="match status" value="1"/>
</dbReference>
<dbReference type="GO" id="GO:0005829">
    <property type="term" value="C:cytosol"/>
    <property type="evidence" value="ECO:0007669"/>
    <property type="project" value="TreeGrafter"/>
</dbReference>
<evidence type="ECO:0000313" key="7">
    <source>
        <dbReference type="EMBL" id="ALC81907.1"/>
    </source>
</evidence>
<dbReference type="CDD" id="cd01714">
    <property type="entry name" value="ETF_beta"/>
    <property type="match status" value="1"/>
</dbReference>
<comment type="similarity">
    <text evidence="1">Belongs to the ETF beta-subunit/FixA family.</text>
</comment>
<accession>A0A0M5JBN5</accession>
<evidence type="ECO:0000256" key="3">
    <source>
        <dbReference type="ARBA" id="ARBA00016797"/>
    </source>
</evidence>
<name>A0A0M5JBN5_9BACI</name>
<proteinExistence type="inferred from homology"/>
<dbReference type="InterPro" id="IPR033948">
    <property type="entry name" value="ETF_beta_N"/>
</dbReference>
<feature type="domain" description="Electron transfer flavoprotein alpha/beta-subunit N-terminal" evidence="6">
    <location>
        <begin position="21"/>
        <end position="211"/>
    </location>
</feature>
<dbReference type="InterPro" id="IPR012255">
    <property type="entry name" value="ETF_b"/>
</dbReference>
<dbReference type="EMBL" id="CP012600">
    <property type="protein sequence ID" value="ALC81907.1"/>
    <property type="molecule type" value="Genomic_DNA"/>
</dbReference>
<evidence type="ECO:0000256" key="1">
    <source>
        <dbReference type="ARBA" id="ARBA00007557"/>
    </source>
</evidence>
<dbReference type="InterPro" id="IPR014730">
    <property type="entry name" value="ETF_a/b_N"/>
</dbReference>
<evidence type="ECO:0000256" key="2">
    <source>
        <dbReference type="ARBA" id="ARBA00011355"/>
    </source>
</evidence>
<reference evidence="8" key="1">
    <citation type="submission" date="2015-08" db="EMBL/GenBank/DDBJ databases">
        <title>Genome sequencing project for genomic taxonomy and phylogenomics of Bacillus-like bacteria.</title>
        <authorList>
            <person name="Liu B."/>
            <person name="Wang J."/>
            <person name="Zhu Y."/>
            <person name="Liu G."/>
            <person name="Chen Q."/>
            <person name="Chen Z."/>
            <person name="Lan J."/>
            <person name="Che J."/>
            <person name="Ge C."/>
            <person name="Shi H."/>
            <person name="Pan Z."/>
            <person name="Liu X."/>
        </authorList>
    </citation>
    <scope>NUCLEOTIDE SEQUENCE [LARGE SCALE GENOMIC DNA]</scope>
    <source>
        <strain evidence="8">FJAT-4402</strain>
    </source>
</reference>
<comment type="subunit">
    <text evidence="2">Heterodimer of an alpha and a beta subunit.</text>
</comment>
<sequence length="257" mass="28179">MNIFVLIKRTFDSEEKITIHAGDIVQDGAEFIINPYDEFAIEEAIRMKEAHGGEITVMTVGSKEASRELRTALAMGCDKAVLFNIEEDVMDPDPFTTATILYHYITEKPFELILAGNATIDSGSGQVGPRLAELLNIPCVTTITKLAIDGKEVEMERDAEGNIEIVKSQLPLLLTTQQGLNEPRYPSLPGIIKAKKKPMEELTLNDLNLTAEEVAAKTKTTCRLLPPKKAAVRMIEGDAGEQAKQLAALLRSDAKVI</sequence>
<evidence type="ECO:0000259" key="6">
    <source>
        <dbReference type="SMART" id="SM00893"/>
    </source>
</evidence>
<gene>
    <name evidence="7" type="ORF">AM592_10035</name>
</gene>
<dbReference type="Pfam" id="PF01012">
    <property type="entry name" value="ETF"/>
    <property type="match status" value="1"/>
</dbReference>
<evidence type="ECO:0000256" key="5">
    <source>
        <dbReference type="ARBA" id="ARBA00022982"/>
    </source>
</evidence>
<dbReference type="PANTHER" id="PTHR21294:SF8">
    <property type="entry name" value="ELECTRON TRANSFER FLAVOPROTEIN SUBUNIT BETA"/>
    <property type="match status" value="1"/>
</dbReference>
<dbReference type="Proteomes" id="UP000067625">
    <property type="component" value="Chromosome"/>
</dbReference>
<dbReference type="Gene3D" id="3.40.50.620">
    <property type="entry name" value="HUPs"/>
    <property type="match status" value="1"/>
</dbReference>